<evidence type="ECO:0008006" key="4">
    <source>
        <dbReference type="Google" id="ProtNLM"/>
    </source>
</evidence>
<reference evidence="2 3" key="1">
    <citation type="submission" date="2023-03" db="EMBL/GenBank/DDBJ databases">
        <title>Isolation and description of six Streptomyces strains from soil environments, able to metabolize different microbial glucans.</title>
        <authorList>
            <person name="Widen T."/>
            <person name="Larsbrink J."/>
        </authorList>
    </citation>
    <scope>NUCLEOTIDE SEQUENCE [LARGE SCALE GENOMIC DNA]</scope>
    <source>
        <strain evidence="2 3">Mut1</strain>
    </source>
</reference>
<protein>
    <recommendedName>
        <fullName evidence="4">Secreted protein</fullName>
    </recommendedName>
</protein>
<gene>
    <name evidence="2" type="ORF">P8A18_02455</name>
</gene>
<dbReference type="EMBL" id="CP120997">
    <property type="protein sequence ID" value="WLQ32376.1"/>
    <property type="molecule type" value="Genomic_DNA"/>
</dbReference>
<feature type="region of interest" description="Disordered" evidence="1">
    <location>
        <begin position="20"/>
        <end position="58"/>
    </location>
</feature>
<dbReference type="RefSeq" id="WP_306051319.1">
    <property type="nucleotide sequence ID" value="NZ_CP120997.1"/>
</dbReference>
<proteinExistence type="predicted"/>
<organism evidence="2 3">
    <name type="scientific">Streptomyces castrisilvae</name>
    <dbReference type="NCBI Taxonomy" id="3033811"/>
    <lineage>
        <taxon>Bacteria</taxon>
        <taxon>Bacillati</taxon>
        <taxon>Actinomycetota</taxon>
        <taxon>Actinomycetes</taxon>
        <taxon>Kitasatosporales</taxon>
        <taxon>Streptomycetaceae</taxon>
        <taxon>Streptomyces</taxon>
    </lineage>
</organism>
<sequence>MAPHPTPSSRRLLRPAVAVSPAGFSGLAPSTRGPSGKPDASAHAGKATTTRVTDATGTAVSVHQATVIDGTRWTSPGGAQAAVSVRDDIRKAMVK</sequence>
<name>A0ABY9HCY1_9ACTN</name>
<dbReference type="Proteomes" id="UP001239522">
    <property type="component" value="Chromosome"/>
</dbReference>
<evidence type="ECO:0000313" key="3">
    <source>
        <dbReference type="Proteomes" id="UP001239522"/>
    </source>
</evidence>
<evidence type="ECO:0000313" key="2">
    <source>
        <dbReference type="EMBL" id="WLQ32376.1"/>
    </source>
</evidence>
<evidence type="ECO:0000256" key="1">
    <source>
        <dbReference type="SAM" id="MobiDB-lite"/>
    </source>
</evidence>
<accession>A0ABY9HCY1</accession>
<keyword evidence="3" id="KW-1185">Reference proteome</keyword>
<feature type="compositionally biased region" description="Low complexity" evidence="1">
    <location>
        <begin position="47"/>
        <end position="58"/>
    </location>
</feature>